<evidence type="ECO:0000313" key="3">
    <source>
        <dbReference type="EMBL" id="KGO79133.1"/>
    </source>
</evidence>
<reference evidence="3 4" key="1">
    <citation type="submission" date="2013-09" db="EMBL/GenBank/DDBJ databases">
        <authorList>
            <person name="Zeng Z."/>
            <person name="Chen C."/>
        </authorList>
    </citation>
    <scope>NUCLEOTIDE SEQUENCE [LARGE SCALE GENOMIC DNA]</scope>
    <source>
        <strain evidence="3 4">F44-8</strain>
    </source>
</reference>
<dbReference type="EMBL" id="JRLV01000020">
    <property type="protein sequence ID" value="KGO79133.1"/>
    <property type="molecule type" value="Genomic_DNA"/>
</dbReference>
<keyword evidence="1" id="KW-0732">Signal</keyword>
<evidence type="ECO:0000313" key="4">
    <source>
        <dbReference type="Proteomes" id="UP000030129"/>
    </source>
</evidence>
<feature type="domain" description="BIG2" evidence="2">
    <location>
        <begin position="677"/>
        <end position="749"/>
    </location>
</feature>
<dbReference type="Pfam" id="PF18962">
    <property type="entry name" value="Por_Secre_tail"/>
    <property type="match status" value="1"/>
</dbReference>
<dbReference type="InterPro" id="IPR026444">
    <property type="entry name" value="Secre_tail"/>
</dbReference>
<dbReference type="RefSeq" id="WP_035135575.1">
    <property type="nucleotide sequence ID" value="NZ_JRLV01000020.1"/>
</dbReference>
<organism evidence="3 4">
    <name type="scientific">Flavobacterium beibuense F44-8</name>
    <dbReference type="NCBI Taxonomy" id="1406840"/>
    <lineage>
        <taxon>Bacteria</taxon>
        <taxon>Pseudomonadati</taxon>
        <taxon>Bacteroidota</taxon>
        <taxon>Flavobacteriia</taxon>
        <taxon>Flavobacteriales</taxon>
        <taxon>Flavobacteriaceae</taxon>
        <taxon>Flavobacterium</taxon>
    </lineage>
</organism>
<dbReference type="eggNOG" id="COG3291">
    <property type="taxonomic scope" value="Bacteria"/>
</dbReference>
<dbReference type="Pfam" id="PF20009">
    <property type="entry name" value="GEVED"/>
    <property type="match status" value="1"/>
</dbReference>
<dbReference type="InterPro" id="IPR008964">
    <property type="entry name" value="Invasin/intimin_cell_adhesion"/>
</dbReference>
<gene>
    <name evidence="3" type="ORF">Q763_14740</name>
</gene>
<dbReference type="Proteomes" id="UP000030129">
    <property type="component" value="Unassembled WGS sequence"/>
</dbReference>
<dbReference type="InterPro" id="IPR045474">
    <property type="entry name" value="GEVED"/>
</dbReference>
<dbReference type="STRING" id="1406840.Q763_14740"/>
<dbReference type="NCBIfam" id="TIGR04183">
    <property type="entry name" value="Por_Secre_tail"/>
    <property type="match status" value="1"/>
</dbReference>
<accession>A0A0A2LIX2</accession>
<dbReference type="eggNOG" id="COG5492">
    <property type="taxonomic scope" value="Bacteria"/>
</dbReference>
<comment type="caution">
    <text evidence="3">The sequence shown here is derived from an EMBL/GenBank/DDBJ whole genome shotgun (WGS) entry which is preliminary data.</text>
</comment>
<proteinExistence type="predicted"/>
<feature type="domain" description="BIG2" evidence="2">
    <location>
        <begin position="760"/>
        <end position="842"/>
    </location>
</feature>
<keyword evidence="4" id="KW-1185">Reference proteome</keyword>
<dbReference type="SUPFAM" id="SSF49373">
    <property type="entry name" value="Invasin/intimin cell-adhesion fragments"/>
    <property type="match status" value="2"/>
</dbReference>
<evidence type="ECO:0000259" key="2">
    <source>
        <dbReference type="SMART" id="SM00635"/>
    </source>
</evidence>
<protein>
    <recommendedName>
        <fullName evidence="2">BIG2 domain-containing protein</fullName>
    </recommendedName>
</protein>
<dbReference type="AlphaFoldDB" id="A0A0A2LIX2"/>
<dbReference type="SMART" id="SM00635">
    <property type="entry name" value="BID_2"/>
    <property type="match status" value="2"/>
</dbReference>
<dbReference type="Gene3D" id="2.60.40.1080">
    <property type="match status" value="2"/>
</dbReference>
<sequence>MKINFTRRDALRIMHKASHFLKKNYAPSLLGLFLLVAGQVSAQEYCTPQFTSTANLSCDNYRLRNVIIGDISNDVTSAGCTTFDYLSLSTTHAPGETVDFSITIGNWMSFAIYADFNQDGDFDDTNEMLFAGHPEWVTAIETVTSTFDIPTDVTTGSYRMRIVSIWGDNADNPPVGEGQACATFVREGNGNYHDYTLVVGEAAATYNEAVTIISGFNHDIIANGVGNASESTDMSFDQTNTRALVSLDFQATSGATFPTYGLPADGVVNSATTTDVTFQLADYSGNNALFLTPDYVGTGINTGTLEFSAQNVTDVYFLAACAGGGMQTLPFTATVNFSDATSQMASLTVNDWYNGTGTAIQGIGRINTSNNNLEGDATNPRLYEIALAIDEANQEKTVTGITFTFNGDSTAEWASEIRMSVLAVSVTATEVVNSGECVFTPLTLTGFNHDVVAEGTGGDANDKTTHPVDGANAFYAQDFVPTNPHSSGASAAAYGGGLPNDGLISSSATEGLTYQLASYTENNGLVLRNTTSNTGTLELTEQKKAEKVYIAWVSAEGSNNVDVQVNFTDGTSQIFAGQNATDWWSTSPDAATVAMGSIGRISVITTAGWAPLNSFSGLTQTQLFQTEFTLDEENHNKLISSIEFTKETSANPAATTAVIAISICETQSVTVEPSVVITTQDEVLPEITVNEGTLQLMAAVTPEEETVVWTVEQGAEYASVDENGLVTAVADGNVVVRATLSSDETVYDEIEITVSNQNIDVTAVEVVVENDAEATITNENGTLQLLAVITPEDATVTDVTWSVEAGTDFVSVDDNGLVTALANGTATVRATSADNTNVYGELEVVVNIEALGTIDFNATTFTVYPNPVSSTLYINANSNFNEVKVYNMLGQEVYTAATGEVNLQDLQAGYYVVKVSFDNNTTATTKILKN</sequence>
<dbReference type="Pfam" id="PF02368">
    <property type="entry name" value="Big_2"/>
    <property type="match status" value="2"/>
</dbReference>
<dbReference type="InterPro" id="IPR003343">
    <property type="entry name" value="Big_2"/>
</dbReference>
<evidence type="ECO:0000256" key="1">
    <source>
        <dbReference type="ARBA" id="ARBA00022729"/>
    </source>
</evidence>
<name>A0A0A2LIX2_9FLAO</name>